<dbReference type="Proteomes" id="UP001600888">
    <property type="component" value="Unassembled WGS sequence"/>
</dbReference>
<evidence type="ECO:0000313" key="1">
    <source>
        <dbReference type="EMBL" id="KAL2276784.1"/>
    </source>
</evidence>
<name>A0ABR4E2X8_9PEZI</name>
<sequence length="545" mass="63745">MSPNTLPVFEALPVEVLGNILRQMASPEDVYSTIRASPKALGSFGSFREAILVKVLQAHLPAETFAEYLGLLHISKYEDLNYVPNQSEFEEYLRDQSGPRREFFAWENCRYRHWHTVFCAFFETHLGNVRAAKSSGVQRYSLPRPADKKQINYIVSTYGMLKRFIRDYQSFARSISTGRPPPLSDLNPSFRRRERAMRRYWDVHEPQVWPPLSESEEIRLQRGFLRYELLSRSNAIATWAKEVTRGFSVNFDESVSTVSTCLQRWEEEEIRYVWTYVRRQYQVLVREVVAEFRCDVRRLSRKARHRSDNEVTLVPPLSKSLLDDWPYNMSFLGLPMLQQVLRSGFDDQRRFLKNTTFDRLPNMDGAMYMWDRNDLGDEWGGGNGRVFRNRRTTIGATPIYTPVTMELACWPKESLRDLKKLMAIEWELKEIGWVFWEDARRLDYLGWLTRDTDSDADNNIKGSLEDLAYRNKPKKFKAEDDYPEESMYVTKEDFQGELSAKYAFGSFYEAGSYLFLDGLRDISDWPSKKISPAFKEICQGSLTSG</sequence>
<dbReference type="EMBL" id="JBAWTH010000108">
    <property type="protein sequence ID" value="KAL2276784.1"/>
    <property type="molecule type" value="Genomic_DNA"/>
</dbReference>
<reference evidence="1 2" key="1">
    <citation type="submission" date="2024-03" db="EMBL/GenBank/DDBJ databases">
        <title>A high-quality draft genome sequence of Diaporthe vaccinii, a causative agent of upright dieback and viscid rot disease in cranberry plants.</title>
        <authorList>
            <person name="Sarrasin M."/>
            <person name="Lang B.F."/>
            <person name="Burger G."/>
        </authorList>
    </citation>
    <scope>NUCLEOTIDE SEQUENCE [LARGE SCALE GENOMIC DNA]</scope>
    <source>
        <strain evidence="1 2">IS7</strain>
    </source>
</reference>
<evidence type="ECO:0000313" key="2">
    <source>
        <dbReference type="Proteomes" id="UP001600888"/>
    </source>
</evidence>
<comment type="caution">
    <text evidence="1">The sequence shown here is derived from an EMBL/GenBank/DDBJ whole genome shotgun (WGS) entry which is preliminary data.</text>
</comment>
<gene>
    <name evidence="1" type="ORF">FJTKL_00445</name>
</gene>
<protein>
    <recommendedName>
        <fullName evidence="3">F-box domain-containing protein</fullName>
    </recommendedName>
</protein>
<evidence type="ECO:0008006" key="3">
    <source>
        <dbReference type="Google" id="ProtNLM"/>
    </source>
</evidence>
<organism evidence="1 2">
    <name type="scientific">Diaporthe vaccinii</name>
    <dbReference type="NCBI Taxonomy" id="105482"/>
    <lineage>
        <taxon>Eukaryota</taxon>
        <taxon>Fungi</taxon>
        <taxon>Dikarya</taxon>
        <taxon>Ascomycota</taxon>
        <taxon>Pezizomycotina</taxon>
        <taxon>Sordariomycetes</taxon>
        <taxon>Sordariomycetidae</taxon>
        <taxon>Diaporthales</taxon>
        <taxon>Diaporthaceae</taxon>
        <taxon>Diaporthe</taxon>
        <taxon>Diaporthe eres species complex</taxon>
    </lineage>
</organism>
<keyword evidence="2" id="KW-1185">Reference proteome</keyword>
<accession>A0ABR4E2X8</accession>
<proteinExistence type="predicted"/>